<evidence type="ECO:0000313" key="2">
    <source>
        <dbReference type="Proteomes" id="UP000462066"/>
    </source>
</evidence>
<dbReference type="RefSeq" id="WP_162310681.1">
    <property type="nucleotide sequence ID" value="NZ_JACHGU010000004.1"/>
</dbReference>
<dbReference type="EMBL" id="MWIP01000004">
    <property type="protein sequence ID" value="KAF1686975.1"/>
    <property type="molecule type" value="Genomic_DNA"/>
</dbReference>
<evidence type="ECO:0000313" key="1">
    <source>
        <dbReference type="EMBL" id="KAF1686975.1"/>
    </source>
</evidence>
<comment type="caution">
    <text evidence="1">The sequence shown here is derived from an EMBL/GenBank/DDBJ whole genome shotgun (WGS) entry which is preliminary data.</text>
</comment>
<dbReference type="Proteomes" id="UP000462066">
    <property type="component" value="Unassembled WGS sequence"/>
</dbReference>
<dbReference type="PANTHER" id="PTHR38043:SF1">
    <property type="entry name" value="PROTEIN HEMX"/>
    <property type="match status" value="1"/>
</dbReference>
<organism evidence="1 2">
    <name type="scientific">Pseudoxanthomonas broegbernensis</name>
    <dbReference type="NCBI Taxonomy" id="83619"/>
    <lineage>
        <taxon>Bacteria</taxon>
        <taxon>Pseudomonadati</taxon>
        <taxon>Pseudomonadota</taxon>
        <taxon>Gammaproteobacteria</taxon>
        <taxon>Lysobacterales</taxon>
        <taxon>Lysobacteraceae</taxon>
        <taxon>Pseudoxanthomonas</taxon>
    </lineage>
</organism>
<name>A0A7V8K7C6_9GAMM</name>
<sequence>MLAAGALLLLGLAGWYAWHAWQAGRALAQARASEDARQLDALVQRMDTLRGDLAAQGRLIRDAAAANRVLRDEVLGLGQRNALLEESVARLAASGRQGSHAVRLDEVELLLVLGGQRLRIAGDLDGARSAYALAAGLLEGVDDPGLLNLRQTLAAERADLDALGAGPRAALEKRLAGLDARLPRLPLQPDAQAGIDGTMPKTWWQRLLAPLVEITPSGDQALLTDAERTLAGDALQLELTLARAALERGDLDAFHTALNRARARLARLWPDSPPLREVLRELDALRSAPLRPQAPALGATLRQLRALREGGSDS</sequence>
<protein>
    <recommendedName>
        <fullName evidence="3">Uroporphyrin-3 C-methyltransferase</fullName>
    </recommendedName>
</protein>
<dbReference type="Pfam" id="PF04375">
    <property type="entry name" value="HemX"/>
    <property type="match status" value="1"/>
</dbReference>
<reference evidence="1 2" key="1">
    <citation type="submission" date="2017-10" db="EMBL/GenBank/DDBJ databases">
        <title>Whole genome sequencing of Pseudoxanthomonas broegbernensis DSM 12573(T).</title>
        <authorList>
            <person name="Kumar S."/>
            <person name="Bansal K."/>
            <person name="Kaur A."/>
            <person name="Patil P."/>
            <person name="Sharma S."/>
            <person name="Patil P.B."/>
        </authorList>
    </citation>
    <scope>NUCLEOTIDE SEQUENCE [LARGE SCALE GENOMIC DNA]</scope>
    <source>
        <strain evidence="1 2">DSM 12573</strain>
    </source>
</reference>
<dbReference type="PANTHER" id="PTHR38043">
    <property type="entry name" value="PROTEIN HEMX"/>
    <property type="match status" value="1"/>
</dbReference>
<dbReference type="InterPro" id="IPR007470">
    <property type="entry name" value="HemX"/>
</dbReference>
<dbReference type="AlphaFoldDB" id="A0A7V8K7C6"/>
<gene>
    <name evidence="1" type="ORF">B1992_06255</name>
</gene>
<accession>A0A7V8K7C6</accession>
<evidence type="ECO:0008006" key="3">
    <source>
        <dbReference type="Google" id="ProtNLM"/>
    </source>
</evidence>
<keyword evidence="2" id="KW-1185">Reference proteome</keyword>
<proteinExistence type="predicted"/>